<dbReference type="InterPro" id="IPR048466">
    <property type="entry name" value="DNA_pol3_delta-like_C"/>
</dbReference>
<dbReference type="Pfam" id="PF21694">
    <property type="entry name" value="DNA_pol3_delta_C"/>
    <property type="match status" value="1"/>
</dbReference>
<dbReference type="InterPro" id="IPR008921">
    <property type="entry name" value="DNA_pol3_clamp-load_cplx_C"/>
</dbReference>
<dbReference type="RefSeq" id="WP_249315076.1">
    <property type="nucleotide sequence ID" value="NZ_JACRSR010000001.1"/>
</dbReference>
<accession>A0A926D4B9</accession>
<dbReference type="GO" id="GO:0003887">
    <property type="term" value="F:DNA-directed DNA polymerase activity"/>
    <property type="evidence" value="ECO:0007669"/>
    <property type="project" value="UniProtKB-KW"/>
</dbReference>
<evidence type="ECO:0000256" key="8">
    <source>
        <dbReference type="ARBA" id="ARBA00049244"/>
    </source>
</evidence>
<evidence type="ECO:0000313" key="11">
    <source>
        <dbReference type="EMBL" id="MBC8531011.1"/>
    </source>
</evidence>
<feature type="domain" description="DNA polymerase III delta subunit-like C-terminal" evidence="10">
    <location>
        <begin position="206"/>
        <end position="321"/>
    </location>
</feature>
<dbReference type="InterPro" id="IPR005790">
    <property type="entry name" value="DNA_polIII_delta"/>
</dbReference>
<dbReference type="EMBL" id="JACRSR010000001">
    <property type="protein sequence ID" value="MBC8531011.1"/>
    <property type="molecule type" value="Genomic_DNA"/>
</dbReference>
<evidence type="ECO:0000256" key="2">
    <source>
        <dbReference type="ARBA" id="ARBA00017703"/>
    </source>
</evidence>
<feature type="domain" description="DNA polymerase III delta N-terminal" evidence="9">
    <location>
        <begin position="19"/>
        <end position="129"/>
    </location>
</feature>
<proteinExistence type="inferred from homology"/>
<gene>
    <name evidence="11" type="primary">holA</name>
    <name evidence="11" type="ORF">H8696_04025</name>
</gene>
<dbReference type="GO" id="GO:0009360">
    <property type="term" value="C:DNA polymerase III complex"/>
    <property type="evidence" value="ECO:0007669"/>
    <property type="project" value="InterPro"/>
</dbReference>
<keyword evidence="3 11" id="KW-0808">Transferase</keyword>
<comment type="similarity">
    <text evidence="7">Belongs to the DNA polymerase HolA subunit family.</text>
</comment>
<dbReference type="GO" id="GO:0006261">
    <property type="term" value="P:DNA-templated DNA replication"/>
    <property type="evidence" value="ECO:0007669"/>
    <property type="project" value="TreeGrafter"/>
</dbReference>
<keyword evidence="12" id="KW-1185">Reference proteome</keyword>
<keyword evidence="6" id="KW-0239">DNA-directed DNA polymerase</keyword>
<dbReference type="InterPro" id="IPR010372">
    <property type="entry name" value="DNA_pol3_delta_N"/>
</dbReference>
<sequence length="325" mass="36829">MNYQGFFDQIRKDIVGSLYVFHGEEEYIKERALEKLVNALTDPATRTVNYDVLEEEKDGGRIRAAAETLPFMAERRLVVVKDSPLLHEGRDETLEAYLAEVPESTCLVFYQRGSLDKRKKLSQLLIKQGQEVLFSPMEDRELVDYLSRYARMKGKNLNFEAAQLLILYAGRELQDLIHEIDKLSVYADGEAIGETDIKALVQPSLEYNIFQMTDHLCRRELGEALVILRGLLGQGQSGIGVLAMIYRQMRNLYRAKTLEKGANLASVLKLPPFVARKIAQQAGRFKEPELAAALRACREMDEAIKTGVLKEDSALELLLQRIAGF</sequence>
<organism evidence="11 12">
    <name type="scientific">Gehongia tenuis</name>
    <dbReference type="NCBI Taxonomy" id="2763655"/>
    <lineage>
        <taxon>Bacteria</taxon>
        <taxon>Bacillati</taxon>
        <taxon>Bacillota</taxon>
        <taxon>Clostridia</taxon>
        <taxon>Christensenellales</taxon>
        <taxon>Christensenellaceae</taxon>
        <taxon>Gehongia</taxon>
    </lineage>
</organism>
<comment type="caution">
    <text evidence="11">The sequence shown here is derived from an EMBL/GenBank/DDBJ whole genome shotgun (WGS) entry which is preliminary data.</text>
</comment>
<dbReference type="Proteomes" id="UP000623172">
    <property type="component" value="Unassembled WGS sequence"/>
</dbReference>
<dbReference type="SUPFAM" id="SSF48019">
    <property type="entry name" value="post-AAA+ oligomerization domain-like"/>
    <property type="match status" value="1"/>
</dbReference>
<keyword evidence="5" id="KW-0235">DNA replication</keyword>
<dbReference type="SUPFAM" id="SSF52540">
    <property type="entry name" value="P-loop containing nucleoside triphosphate hydrolases"/>
    <property type="match status" value="1"/>
</dbReference>
<reference evidence="11" key="1">
    <citation type="submission" date="2020-08" db="EMBL/GenBank/DDBJ databases">
        <title>Genome public.</title>
        <authorList>
            <person name="Liu C."/>
            <person name="Sun Q."/>
        </authorList>
    </citation>
    <scope>NUCLEOTIDE SEQUENCE</scope>
    <source>
        <strain evidence="11">NSJ-53</strain>
    </source>
</reference>
<dbReference type="Gene3D" id="1.10.8.60">
    <property type="match status" value="1"/>
</dbReference>
<dbReference type="Gene3D" id="3.40.50.300">
    <property type="entry name" value="P-loop containing nucleotide triphosphate hydrolases"/>
    <property type="match status" value="1"/>
</dbReference>
<evidence type="ECO:0000256" key="7">
    <source>
        <dbReference type="ARBA" id="ARBA00034754"/>
    </source>
</evidence>
<evidence type="ECO:0000259" key="9">
    <source>
        <dbReference type="Pfam" id="PF06144"/>
    </source>
</evidence>
<dbReference type="EC" id="2.7.7.7" evidence="1"/>
<evidence type="ECO:0000313" key="12">
    <source>
        <dbReference type="Proteomes" id="UP000623172"/>
    </source>
</evidence>
<dbReference type="PANTHER" id="PTHR34388">
    <property type="entry name" value="DNA POLYMERASE III SUBUNIT DELTA"/>
    <property type="match status" value="1"/>
</dbReference>
<evidence type="ECO:0000256" key="5">
    <source>
        <dbReference type="ARBA" id="ARBA00022705"/>
    </source>
</evidence>
<dbReference type="Gene3D" id="1.20.272.10">
    <property type="match status" value="1"/>
</dbReference>
<name>A0A926D4B9_9FIRM</name>
<evidence type="ECO:0000256" key="3">
    <source>
        <dbReference type="ARBA" id="ARBA00022679"/>
    </source>
</evidence>
<dbReference type="PANTHER" id="PTHR34388:SF1">
    <property type="entry name" value="DNA POLYMERASE III SUBUNIT DELTA"/>
    <property type="match status" value="1"/>
</dbReference>
<evidence type="ECO:0000256" key="4">
    <source>
        <dbReference type="ARBA" id="ARBA00022695"/>
    </source>
</evidence>
<dbReference type="Pfam" id="PF06144">
    <property type="entry name" value="DNA_pol3_delta"/>
    <property type="match status" value="1"/>
</dbReference>
<protein>
    <recommendedName>
        <fullName evidence="2">DNA polymerase III subunit delta</fullName>
        <ecNumber evidence="1">2.7.7.7</ecNumber>
    </recommendedName>
</protein>
<dbReference type="GO" id="GO:0003677">
    <property type="term" value="F:DNA binding"/>
    <property type="evidence" value="ECO:0007669"/>
    <property type="project" value="InterPro"/>
</dbReference>
<keyword evidence="4 11" id="KW-0548">Nucleotidyltransferase</keyword>
<dbReference type="AlphaFoldDB" id="A0A926D4B9"/>
<evidence type="ECO:0000256" key="1">
    <source>
        <dbReference type="ARBA" id="ARBA00012417"/>
    </source>
</evidence>
<dbReference type="NCBIfam" id="TIGR01128">
    <property type="entry name" value="holA"/>
    <property type="match status" value="1"/>
</dbReference>
<evidence type="ECO:0000259" key="10">
    <source>
        <dbReference type="Pfam" id="PF21694"/>
    </source>
</evidence>
<evidence type="ECO:0000256" key="6">
    <source>
        <dbReference type="ARBA" id="ARBA00022932"/>
    </source>
</evidence>
<comment type="catalytic activity">
    <reaction evidence="8">
        <text>DNA(n) + a 2'-deoxyribonucleoside 5'-triphosphate = DNA(n+1) + diphosphate</text>
        <dbReference type="Rhea" id="RHEA:22508"/>
        <dbReference type="Rhea" id="RHEA-COMP:17339"/>
        <dbReference type="Rhea" id="RHEA-COMP:17340"/>
        <dbReference type="ChEBI" id="CHEBI:33019"/>
        <dbReference type="ChEBI" id="CHEBI:61560"/>
        <dbReference type="ChEBI" id="CHEBI:173112"/>
        <dbReference type="EC" id="2.7.7.7"/>
    </reaction>
</comment>
<dbReference type="InterPro" id="IPR027417">
    <property type="entry name" value="P-loop_NTPase"/>
</dbReference>